<dbReference type="InterPro" id="IPR011048">
    <property type="entry name" value="Haem_d1_sf"/>
</dbReference>
<evidence type="ECO:0000313" key="1">
    <source>
        <dbReference type="EMBL" id="RLJ86551.1"/>
    </source>
</evidence>
<accession>A0A497YPG5</accession>
<organism evidence="1 2">
    <name type="scientific">Planococcus citreus</name>
    <dbReference type="NCBI Taxonomy" id="1373"/>
    <lineage>
        <taxon>Bacteria</taxon>
        <taxon>Bacillati</taxon>
        <taxon>Bacillota</taxon>
        <taxon>Bacilli</taxon>
        <taxon>Bacillales</taxon>
        <taxon>Caryophanaceae</taxon>
        <taxon>Planococcus</taxon>
    </lineage>
</organism>
<evidence type="ECO:0000313" key="2">
    <source>
        <dbReference type="Proteomes" id="UP000280791"/>
    </source>
</evidence>
<reference evidence="1 2" key="1">
    <citation type="submission" date="2018-10" db="EMBL/GenBank/DDBJ databases">
        <title>Genomic Encyclopedia of Type Strains, Phase IV (KMG-IV): sequencing the most valuable type-strain genomes for metagenomic binning, comparative biology and taxonomic classification.</title>
        <authorList>
            <person name="Goeker M."/>
        </authorList>
    </citation>
    <scope>NUCLEOTIDE SEQUENCE [LARGE SCALE GENOMIC DNA]</scope>
    <source>
        <strain evidence="1 2">DSM 20549</strain>
    </source>
</reference>
<dbReference type="OrthoDB" id="120019at2"/>
<name>A0A497YPG5_9BACL</name>
<protein>
    <submittedName>
        <fullName evidence="1">YVTN family beta-propeller protein</fullName>
    </submittedName>
</protein>
<proteinExistence type="predicted"/>
<sequence length="317" mass="34294">MKARIFGLLLVLLLAGCSEKELYVFPDDGGELILVAHLKQPLLTVIDADSEDIIGELELPFVASDLAMVDGRLILASVEEEQLYAFDFETQALDAIGEVGTGVSKLLEVDGALYAAHATQDRVSKVSVEPFAVEATAETDEHPQSLAYGDGKIFAANVYGHSVQAMDPETLEITASHRIIDRPNGLAYTDGKLLVGGHGPSGELNRELVNYSLAEEEVTERIDVGLMPIEVLADEDSFYVLNHGSHEVVELGADLIERARMSVADNPYYGTLQAGRLYVSSLDGDTVTVIDTERFEKLSEIPVSSGPHAIVIREAQP</sequence>
<dbReference type="RefSeq" id="WP_121300325.1">
    <property type="nucleotide sequence ID" value="NZ_QBEW01000008.1"/>
</dbReference>
<dbReference type="PROSITE" id="PS51257">
    <property type="entry name" value="PROKAR_LIPOPROTEIN"/>
    <property type="match status" value="1"/>
</dbReference>
<dbReference type="Proteomes" id="UP000280791">
    <property type="component" value="Unassembled WGS sequence"/>
</dbReference>
<dbReference type="InterPro" id="IPR051200">
    <property type="entry name" value="Host-pathogen_enzymatic-act"/>
</dbReference>
<dbReference type="AlphaFoldDB" id="A0A497YPG5"/>
<dbReference type="Gene3D" id="2.130.10.10">
    <property type="entry name" value="YVTN repeat-like/Quinoprotein amine dehydrogenase"/>
    <property type="match status" value="2"/>
</dbReference>
<gene>
    <name evidence="1" type="ORF">DFR62_2152</name>
</gene>
<dbReference type="SUPFAM" id="SSF51004">
    <property type="entry name" value="C-terminal (heme d1) domain of cytochrome cd1-nitrite reductase"/>
    <property type="match status" value="1"/>
</dbReference>
<dbReference type="PANTHER" id="PTHR47197:SF3">
    <property type="entry name" value="DIHYDRO-HEME D1 DEHYDROGENASE"/>
    <property type="match status" value="1"/>
</dbReference>
<keyword evidence="2" id="KW-1185">Reference proteome</keyword>
<dbReference type="InterPro" id="IPR015943">
    <property type="entry name" value="WD40/YVTN_repeat-like_dom_sf"/>
</dbReference>
<dbReference type="EMBL" id="RCCP01000003">
    <property type="protein sequence ID" value="RLJ86551.1"/>
    <property type="molecule type" value="Genomic_DNA"/>
</dbReference>
<comment type="caution">
    <text evidence="1">The sequence shown here is derived from an EMBL/GenBank/DDBJ whole genome shotgun (WGS) entry which is preliminary data.</text>
</comment>
<dbReference type="PANTHER" id="PTHR47197">
    <property type="entry name" value="PROTEIN NIRF"/>
    <property type="match status" value="1"/>
</dbReference>